<accession>A0ACB9Q3I8</accession>
<protein>
    <submittedName>
        <fullName evidence="1">Uncharacterized protein</fullName>
    </submittedName>
</protein>
<dbReference type="Proteomes" id="UP000828941">
    <property type="component" value="Chromosome 2"/>
</dbReference>
<sequence>MWARLLSSTNEPSFLNHKDIIGEKKKTTGQQRLNGKNPSSTNQPYLNPEDIIGETKKQQTPKEETQPSTDQPSLNLGDINEENREGSTGQQTPNGDHNSENIATMLVVFTALSLLIFSVFRLTCFSHQLHHSIKQELPQVRKYNMGLRTCYLVVKNLS</sequence>
<organism evidence="1 2">
    <name type="scientific">Bauhinia variegata</name>
    <name type="common">Purple orchid tree</name>
    <name type="synonym">Phanera variegata</name>
    <dbReference type="NCBI Taxonomy" id="167791"/>
    <lineage>
        <taxon>Eukaryota</taxon>
        <taxon>Viridiplantae</taxon>
        <taxon>Streptophyta</taxon>
        <taxon>Embryophyta</taxon>
        <taxon>Tracheophyta</taxon>
        <taxon>Spermatophyta</taxon>
        <taxon>Magnoliopsida</taxon>
        <taxon>eudicotyledons</taxon>
        <taxon>Gunneridae</taxon>
        <taxon>Pentapetalae</taxon>
        <taxon>rosids</taxon>
        <taxon>fabids</taxon>
        <taxon>Fabales</taxon>
        <taxon>Fabaceae</taxon>
        <taxon>Cercidoideae</taxon>
        <taxon>Cercideae</taxon>
        <taxon>Bauhiniinae</taxon>
        <taxon>Bauhinia</taxon>
    </lineage>
</organism>
<evidence type="ECO:0000313" key="2">
    <source>
        <dbReference type="Proteomes" id="UP000828941"/>
    </source>
</evidence>
<dbReference type="EMBL" id="CM039427">
    <property type="protein sequence ID" value="KAI4355572.1"/>
    <property type="molecule type" value="Genomic_DNA"/>
</dbReference>
<proteinExistence type="predicted"/>
<name>A0ACB9Q3I8_BAUVA</name>
<comment type="caution">
    <text evidence="1">The sequence shown here is derived from an EMBL/GenBank/DDBJ whole genome shotgun (WGS) entry which is preliminary data.</text>
</comment>
<reference evidence="1 2" key="1">
    <citation type="journal article" date="2022" name="DNA Res.">
        <title>Chromosomal-level genome assembly of the orchid tree Bauhinia variegata (Leguminosae; Cercidoideae) supports the allotetraploid origin hypothesis of Bauhinia.</title>
        <authorList>
            <person name="Zhong Y."/>
            <person name="Chen Y."/>
            <person name="Zheng D."/>
            <person name="Pang J."/>
            <person name="Liu Y."/>
            <person name="Luo S."/>
            <person name="Meng S."/>
            <person name="Qian L."/>
            <person name="Wei D."/>
            <person name="Dai S."/>
            <person name="Zhou R."/>
        </authorList>
    </citation>
    <scope>NUCLEOTIDE SEQUENCE [LARGE SCALE GENOMIC DNA]</scope>
    <source>
        <strain evidence="1">BV-YZ2020</strain>
    </source>
</reference>
<keyword evidence="2" id="KW-1185">Reference proteome</keyword>
<gene>
    <name evidence="1" type="ORF">L6164_004331</name>
</gene>
<evidence type="ECO:0000313" key="1">
    <source>
        <dbReference type="EMBL" id="KAI4355572.1"/>
    </source>
</evidence>